<keyword evidence="3" id="KW-0274">FAD</keyword>
<feature type="domain" description="FAD-binding oxidoreductase/transferase type 4 C-terminal" evidence="9">
    <location>
        <begin position="3"/>
        <end position="70"/>
    </location>
</feature>
<dbReference type="AlphaFoldDB" id="A0A6A4VNU3"/>
<dbReference type="PANTHER" id="PTHR43716:SF1">
    <property type="entry name" value="D-2-HYDROXYGLUTARATE DEHYDROGENASE, MITOCHONDRIAL"/>
    <property type="match status" value="1"/>
</dbReference>
<keyword evidence="4" id="KW-0560">Oxidoreductase</keyword>
<evidence type="ECO:0000256" key="8">
    <source>
        <dbReference type="ARBA" id="ARBA00049267"/>
    </source>
</evidence>
<dbReference type="OrthoDB" id="5332616at2759"/>
<dbReference type="InterPro" id="IPR004113">
    <property type="entry name" value="FAD-bd_oxidored_4_C"/>
</dbReference>
<dbReference type="InterPro" id="IPR051264">
    <property type="entry name" value="FAD-oxidored/transferase_4"/>
</dbReference>
<reference evidence="10 11" key="1">
    <citation type="submission" date="2019-07" db="EMBL/GenBank/DDBJ databases">
        <title>Draft genome assembly of a fouling barnacle, Amphibalanus amphitrite (Darwin, 1854): The first reference genome for Thecostraca.</title>
        <authorList>
            <person name="Kim W."/>
        </authorList>
    </citation>
    <scope>NUCLEOTIDE SEQUENCE [LARGE SCALE GENOMIC DNA]</scope>
    <source>
        <strain evidence="10">SNU_AA5</strain>
        <tissue evidence="10">Soma without cirri and trophi</tissue>
    </source>
</reference>
<protein>
    <recommendedName>
        <fullName evidence="6">D-2-hydroxyglutarate dehydrogenase, mitochondrial</fullName>
        <ecNumber evidence="5">1.1.99.39</ecNumber>
    </recommendedName>
</protein>
<dbReference type="Gene3D" id="3.30.70.2740">
    <property type="match status" value="1"/>
</dbReference>
<comment type="function">
    <text evidence="7">Catalyzes the oxidation of D-2-hydroxyglutarate (D-2-HG) to alpha-ketoglutarate. Also catalyzes the oxidation of other D-2-hydroxyacids, such as D-malate (D-MAL) and D-lactate (D-LAC). Exhibits high activities towards D-2-HG and D-MAL but a very weak activity towards D-LAC.</text>
</comment>
<accession>A0A6A4VNU3</accession>
<name>A0A6A4VNU3_AMPAM</name>
<dbReference type="PANTHER" id="PTHR43716">
    <property type="entry name" value="D-2-HYDROXYGLUTARATE DEHYDROGENASE, MITOCHONDRIAL"/>
    <property type="match status" value="1"/>
</dbReference>
<evidence type="ECO:0000256" key="5">
    <source>
        <dbReference type="ARBA" id="ARBA00039003"/>
    </source>
</evidence>
<keyword evidence="2" id="KW-0285">Flavoprotein</keyword>
<evidence type="ECO:0000259" key="9">
    <source>
        <dbReference type="Pfam" id="PF02913"/>
    </source>
</evidence>
<dbReference type="Proteomes" id="UP000440578">
    <property type="component" value="Unassembled WGS sequence"/>
</dbReference>
<evidence type="ECO:0000256" key="6">
    <source>
        <dbReference type="ARBA" id="ARBA00039639"/>
    </source>
</evidence>
<proteinExistence type="predicted"/>
<dbReference type="EC" id="1.1.99.39" evidence="5"/>
<keyword evidence="11" id="KW-1185">Reference proteome</keyword>
<dbReference type="GO" id="GO:0050660">
    <property type="term" value="F:flavin adenine dinucleotide binding"/>
    <property type="evidence" value="ECO:0007669"/>
    <property type="project" value="InterPro"/>
</dbReference>
<dbReference type="Pfam" id="PF02913">
    <property type="entry name" value="FAD-oxidase_C"/>
    <property type="match status" value="1"/>
</dbReference>
<organism evidence="10 11">
    <name type="scientific">Amphibalanus amphitrite</name>
    <name type="common">Striped barnacle</name>
    <name type="synonym">Balanus amphitrite</name>
    <dbReference type="NCBI Taxonomy" id="1232801"/>
    <lineage>
        <taxon>Eukaryota</taxon>
        <taxon>Metazoa</taxon>
        <taxon>Ecdysozoa</taxon>
        <taxon>Arthropoda</taxon>
        <taxon>Crustacea</taxon>
        <taxon>Multicrustacea</taxon>
        <taxon>Cirripedia</taxon>
        <taxon>Thoracica</taxon>
        <taxon>Thoracicalcarea</taxon>
        <taxon>Balanomorpha</taxon>
        <taxon>Balanoidea</taxon>
        <taxon>Balanidae</taxon>
        <taxon>Amphibalaninae</taxon>
        <taxon>Amphibalanus</taxon>
    </lineage>
</organism>
<dbReference type="SUPFAM" id="SSF55103">
    <property type="entry name" value="FAD-linked oxidases, C-terminal domain"/>
    <property type="match status" value="1"/>
</dbReference>
<evidence type="ECO:0000313" key="10">
    <source>
        <dbReference type="EMBL" id="KAF0291928.1"/>
    </source>
</evidence>
<evidence type="ECO:0000256" key="3">
    <source>
        <dbReference type="ARBA" id="ARBA00022827"/>
    </source>
</evidence>
<dbReference type="EMBL" id="VIIS01001847">
    <property type="protein sequence ID" value="KAF0291928.1"/>
    <property type="molecule type" value="Genomic_DNA"/>
</dbReference>
<dbReference type="GO" id="GO:0005739">
    <property type="term" value="C:mitochondrion"/>
    <property type="evidence" value="ECO:0007669"/>
    <property type="project" value="TreeGrafter"/>
</dbReference>
<comment type="caution">
    <text evidence="10">The sequence shown here is derived from an EMBL/GenBank/DDBJ whole genome shotgun (WGS) entry which is preliminary data.</text>
</comment>
<evidence type="ECO:0000313" key="11">
    <source>
        <dbReference type="Proteomes" id="UP000440578"/>
    </source>
</evidence>
<evidence type="ECO:0000256" key="1">
    <source>
        <dbReference type="ARBA" id="ARBA00001974"/>
    </source>
</evidence>
<dbReference type="InterPro" id="IPR016164">
    <property type="entry name" value="FAD-linked_Oxase-like_C"/>
</dbReference>
<evidence type="ECO:0000256" key="4">
    <source>
        <dbReference type="ARBA" id="ARBA00023002"/>
    </source>
</evidence>
<evidence type="ECO:0000256" key="7">
    <source>
        <dbReference type="ARBA" id="ARBA00045410"/>
    </source>
</evidence>
<dbReference type="GO" id="GO:0051990">
    <property type="term" value="F:(R)-2-hydroxyglutarate dehydrogenase activity"/>
    <property type="evidence" value="ECO:0007669"/>
    <property type="project" value="UniProtKB-EC"/>
</dbReference>
<comment type="catalytic activity">
    <reaction evidence="8">
        <text>(R)-malate + A = oxaloacetate + AH2</text>
        <dbReference type="Rhea" id="RHEA:67460"/>
        <dbReference type="ChEBI" id="CHEBI:13193"/>
        <dbReference type="ChEBI" id="CHEBI:15588"/>
        <dbReference type="ChEBI" id="CHEBI:16452"/>
        <dbReference type="ChEBI" id="CHEBI:17499"/>
    </reaction>
    <physiologicalReaction direction="left-to-right" evidence="8">
        <dbReference type="Rhea" id="RHEA:67461"/>
    </physiologicalReaction>
</comment>
<evidence type="ECO:0000256" key="2">
    <source>
        <dbReference type="ARBA" id="ARBA00022630"/>
    </source>
</evidence>
<comment type="cofactor">
    <cofactor evidence="1">
        <name>FAD</name>
        <dbReference type="ChEBI" id="CHEBI:57692"/>
    </cofactor>
</comment>
<gene>
    <name evidence="10" type="primary">d2hgdh_0</name>
    <name evidence="10" type="ORF">FJT64_009975</name>
</gene>
<sequence length="76" mass="8761">MTSQAMWTLRESIPEALLRDGYAWLYDVSLPHHKFYESVVDMRQHLSRFGSGRISRICGFGHLGKYANHSIFAGIF</sequence>